<proteinExistence type="predicted"/>
<keyword evidence="5 8" id="KW-1133">Transmembrane helix</keyword>
<reference evidence="10" key="2">
    <citation type="submission" date="2021-03" db="UniProtKB">
        <authorList>
            <consortium name="EnsemblPlants"/>
        </authorList>
    </citation>
    <scope>IDENTIFICATION</scope>
</reference>
<dbReference type="OrthoDB" id="10058185at2759"/>
<evidence type="ECO:0000256" key="1">
    <source>
        <dbReference type="ARBA" id="ARBA00004477"/>
    </source>
</evidence>
<evidence type="ECO:0000256" key="3">
    <source>
        <dbReference type="ARBA" id="ARBA00022824"/>
    </source>
</evidence>
<reference evidence="10" key="1">
    <citation type="journal article" date="2017" name="Nature">
        <title>The genome of Chenopodium quinoa.</title>
        <authorList>
            <person name="Jarvis D.E."/>
            <person name="Ho Y.S."/>
            <person name="Lightfoot D.J."/>
            <person name="Schmoeckel S.M."/>
            <person name="Li B."/>
            <person name="Borm T.J.A."/>
            <person name="Ohyanagi H."/>
            <person name="Mineta K."/>
            <person name="Michell C.T."/>
            <person name="Saber N."/>
            <person name="Kharbatia N.M."/>
            <person name="Rupper R.R."/>
            <person name="Sharp A.R."/>
            <person name="Dally N."/>
            <person name="Boughton B.A."/>
            <person name="Woo Y.H."/>
            <person name="Gao G."/>
            <person name="Schijlen E.G.W.M."/>
            <person name="Guo X."/>
            <person name="Momin A.A."/>
            <person name="Negrao S."/>
            <person name="Al-Babili S."/>
            <person name="Gehring C."/>
            <person name="Roessner U."/>
            <person name="Jung C."/>
            <person name="Murphy K."/>
            <person name="Arold S.T."/>
            <person name="Gojobori T."/>
            <person name="van der Linden C.G."/>
            <person name="van Loo E.N."/>
            <person name="Jellen E.N."/>
            <person name="Maughan P.J."/>
            <person name="Tester M."/>
        </authorList>
    </citation>
    <scope>NUCLEOTIDE SEQUENCE [LARGE SCALE GENOMIC DNA]</scope>
    <source>
        <strain evidence="10">cv. PI 614886</strain>
    </source>
</reference>
<dbReference type="KEGG" id="cqi:110717644"/>
<evidence type="ECO:0000256" key="8">
    <source>
        <dbReference type="RuleBase" id="RU363132"/>
    </source>
</evidence>
<feature type="transmembrane region" description="Helical" evidence="8">
    <location>
        <begin position="506"/>
        <end position="527"/>
    </location>
</feature>
<dbReference type="GO" id="GO:0006694">
    <property type="term" value="P:steroid biosynthetic process"/>
    <property type="evidence" value="ECO:0007669"/>
    <property type="project" value="InterPro"/>
</dbReference>
<dbReference type="Pfam" id="PF01073">
    <property type="entry name" value="3Beta_HSD"/>
    <property type="match status" value="1"/>
</dbReference>
<dbReference type="OMA" id="DFTYSEN"/>
<keyword evidence="4" id="KW-0521">NADP</keyword>
<dbReference type="InterPro" id="IPR036291">
    <property type="entry name" value="NAD(P)-bd_dom_sf"/>
</dbReference>
<keyword evidence="3 8" id="KW-0256">Endoplasmic reticulum</keyword>
<dbReference type="SUPFAM" id="SSF51735">
    <property type="entry name" value="NAD(P)-binding Rossmann-fold domains"/>
    <property type="match status" value="1"/>
</dbReference>
<evidence type="ECO:0000256" key="4">
    <source>
        <dbReference type="ARBA" id="ARBA00022857"/>
    </source>
</evidence>
<dbReference type="SMR" id="A0A803KTJ2"/>
<dbReference type="Gene3D" id="3.40.50.720">
    <property type="entry name" value="NAD(P)-binding Rossmann-like Domain"/>
    <property type="match status" value="1"/>
</dbReference>
<dbReference type="PANTHER" id="PTHR10366:SF639">
    <property type="entry name" value="3BETA-HYDROXYSTEROID-DEHYDROGENASE_DECARBOXYLASE ISOFORM 3"/>
    <property type="match status" value="1"/>
</dbReference>
<dbReference type="InterPro" id="IPR003388">
    <property type="entry name" value="Reticulon"/>
</dbReference>
<evidence type="ECO:0000256" key="2">
    <source>
        <dbReference type="ARBA" id="ARBA00022692"/>
    </source>
</evidence>
<accession>A0A803KTJ2</accession>
<comment type="subcellular location">
    <subcellularLocation>
        <location evidence="1 8">Endoplasmic reticulum membrane</location>
        <topology evidence="1 8">Multi-pass membrane protein</topology>
    </subcellularLocation>
</comment>
<evidence type="ECO:0000313" key="11">
    <source>
        <dbReference type="Proteomes" id="UP000596660"/>
    </source>
</evidence>
<feature type="transmembrane region" description="Helical" evidence="8">
    <location>
        <begin position="533"/>
        <end position="550"/>
    </location>
</feature>
<dbReference type="Gramene" id="AUR62002350-RA">
    <property type="protein sequence ID" value="AUR62002350-RA:cds"/>
    <property type="gene ID" value="AUR62002350"/>
</dbReference>
<dbReference type="InterPro" id="IPR050425">
    <property type="entry name" value="NAD(P)_dehydrat-like"/>
</dbReference>
<keyword evidence="2 8" id="KW-0812">Transmembrane</keyword>
<dbReference type="InterPro" id="IPR002225">
    <property type="entry name" value="3Beta_OHSteriod_DH/Estase"/>
</dbReference>
<sequence length="577" mass="64767">MAEDHIPNPSSTCVVIGGQTFVGRFLVLRLLKLGNWIVRIADSSPSLNVEQNSLVSDAVADGRVSYFQVDVRDKSQLVRAVDGSSVIFVAETSGVSQCNLYESYMFIVQGAKNVINACRECKVKRLIYNSSADVVFDGSHHIRKGDESMPYPWKYTDMLMEMKAQAEALVLYANNHDDLLTCVLRPSNIFGPSDTHLVHAMVNQANSVWAKFVLGSGDNLSDFTYVENVAHAHICAAEALISRKNSVAGKAFFITNLEPRNYWEFVSRIYEGLGYKRPSIRVPPKIVNFLLPLLRWTSYKLESESDVKGLLVSVQFAIESSLFTRTFNCSAAKEHINYSPVVPLEEGIALTVKSFSHLAKSSLPSKQHQFKDYSKAEEILGYGKVADILLWRDEMETFTCFLITCGLFYWFLLSGRTFISSTAGLLLLAMFFLIVDSILPVNIFKKISIPCLAISEPTMRNMLDNVALIWNEGVQFAKTLAHGEDWSLFIKAAVILCFFKWISHSLTFLLGSVLVFAFTSFFIYEQYDDELDQFFRVVVIVAKSLLTLLLRSLPPSIISILSADDDLTEEQKQPVVK</sequence>
<dbReference type="Proteomes" id="UP000596660">
    <property type="component" value="Unplaced"/>
</dbReference>
<evidence type="ECO:0000259" key="9">
    <source>
        <dbReference type="PROSITE" id="PS50845"/>
    </source>
</evidence>
<dbReference type="GO" id="GO:0016616">
    <property type="term" value="F:oxidoreductase activity, acting on the CH-OH group of donors, NAD or NADP as acceptor"/>
    <property type="evidence" value="ECO:0007669"/>
    <property type="project" value="InterPro"/>
</dbReference>
<dbReference type="GO" id="GO:0005789">
    <property type="term" value="C:endoplasmic reticulum membrane"/>
    <property type="evidence" value="ECO:0007669"/>
    <property type="project" value="UniProtKB-SubCell"/>
</dbReference>
<gene>
    <name evidence="10" type="primary">LOC110717644</name>
</gene>
<dbReference type="PROSITE" id="PS50845">
    <property type="entry name" value="RETICULON"/>
    <property type="match status" value="1"/>
</dbReference>
<feature type="transmembrane region" description="Helical" evidence="8">
    <location>
        <begin position="418"/>
        <end position="439"/>
    </location>
</feature>
<dbReference type="PANTHER" id="PTHR10366">
    <property type="entry name" value="NAD DEPENDENT EPIMERASE/DEHYDRATASE"/>
    <property type="match status" value="1"/>
</dbReference>
<dbReference type="EnsemblPlants" id="AUR62002350-RA">
    <property type="protein sequence ID" value="AUR62002350-RA:cds"/>
    <property type="gene ID" value="AUR62002350"/>
</dbReference>
<dbReference type="RefSeq" id="XP_021752087.1">
    <property type="nucleotide sequence ID" value="XM_021896395.1"/>
</dbReference>
<feature type="domain" description="Reticulon" evidence="9">
    <location>
        <begin position="385"/>
        <end position="573"/>
    </location>
</feature>
<dbReference type="GeneID" id="110717644"/>
<evidence type="ECO:0000313" key="10">
    <source>
        <dbReference type="EnsemblPlants" id="AUR62002350-RA:cds"/>
    </source>
</evidence>
<keyword evidence="7 8" id="KW-0472">Membrane</keyword>
<keyword evidence="11" id="KW-1185">Reference proteome</keyword>
<protein>
    <recommendedName>
        <fullName evidence="8">Reticulon-like protein</fullName>
    </recommendedName>
</protein>
<dbReference type="Pfam" id="PF02453">
    <property type="entry name" value="Reticulon"/>
    <property type="match status" value="1"/>
</dbReference>
<name>A0A803KTJ2_CHEQI</name>
<evidence type="ECO:0000256" key="6">
    <source>
        <dbReference type="ARBA" id="ARBA00023002"/>
    </source>
</evidence>
<evidence type="ECO:0000256" key="5">
    <source>
        <dbReference type="ARBA" id="ARBA00022989"/>
    </source>
</evidence>
<dbReference type="AlphaFoldDB" id="A0A803KTJ2"/>
<organism evidence="10 11">
    <name type="scientific">Chenopodium quinoa</name>
    <name type="common">Quinoa</name>
    <dbReference type="NCBI Taxonomy" id="63459"/>
    <lineage>
        <taxon>Eukaryota</taxon>
        <taxon>Viridiplantae</taxon>
        <taxon>Streptophyta</taxon>
        <taxon>Embryophyta</taxon>
        <taxon>Tracheophyta</taxon>
        <taxon>Spermatophyta</taxon>
        <taxon>Magnoliopsida</taxon>
        <taxon>eudicotyledons</taxon>
        <taxon>Gunneridae</taxon>
        <taxon>Pentapetalae</taxon>
        <taxon>Caryophyllales</taxon>
        <taxon>Chenopodiaceae</taxon>
        <taxon>Chenopodioideae</taxon>
        <taxon>Atripliceae</taxon>
        <taxon>Chenopodium</taxon>
    </lineage>
</organism>
<keyword evidence="6" id="KW-0560">Oxidoreductase</keyword>
<evidence type="ECO:0000256" key="7">
    <source>
        <dbReference type="ARBA" id="ARBA00023136"/>
    </source>
</evidence>